<protein>
    <submittedName>
        <fullName evidence="1">Uncharacterized protein</fullName>
    </submittedName>
</protein>
<dbReference type="RefSeq" id="XP_012895408.1">
    <property type="nucleotide sequence ID" value="XM_013039954.1"/>
</dbReference>
<dbReference type="OrthoDB" id="200242at2759"/>
<dbReference type="Gene3D" id="2.60.120.260">
    <property type="entry name" value="Galactose-binding domain-like"/>
    <property type="match status" value="1"/>
</dbReference>
<name>D8LZX1_BLAHO</name>
<dbReference type="InParanoid" id="D8LZX1"/>
<dbReference type="EMBL" id="FN668641">
    <property type="protein sequence ID" value="CBK21360.2"/>
    <property type="molecule type" value="Genomic_DNA"/>
</dbReference>
<dbReference type="AlphaFoldDB" id="D8LZX1"/>
<accession>D8LZX1</accession>
<organism evidence="1">
    <name type="scientific">Blastocystis hominis</name>
    <dbReference type="NCBI Taxonomy" id="12968"/>
    <lineage>
        <taxon>Eukaryota</taxon>
        <taxon>Sar</taxon>
        <taxon>Stramenopiles</taxon>
        <taxon>Bigyra</taxon>
        <taxon>Opalozoa</taxon>
        <taxon>Opalinata</taxon>
        <taxon>Blastocystidae</taxon>
        <taxon>Blastocystis</taxon>
    </lineage>
</organism>
<proteinExistence type="predicted"/>
<sequence length="300" mass="32829">MCRPATTYALVLKKQGTGGWGNSKATVKLADGRTLLSESLAAGATEKEYNFNPAYSVYPQWTHWSYLVDGTAAPAGWNTLSGAPSNWETQRPGQFFAASGVTQYYFTKFQIEDLTEFASMDIAVNVKAGVVVYLNGVEIRRYNLPENTEVKEDTAATGESGEPFLLVIGEAVQRERLVVGENILAFELHRYEANEETNSFDGSAILILDNMYLLLDGTGTTVPALTGVEGSDKVFDNNSATKMLTATGICEGVELIWSWSNDRREPIGRYGLVSGNDCNNRHPSGWTLYGSNDGESWTVL</sequence>
<evidence type="ECO:0000313" key="1">
    <source>
        <dbReference type="EMBL" id="CBK21360.2"/>
    </source>
</evidence>
<gene>
    <name evidence="1" type="ORF">GSBLH_T00001535001</name>
</gene>
<dbReference type="GeneID" id="24918780"/>
<reference evidence="1" key="1">
    <citation type="submission" date="2010-02" db="EMBL/GenBank/DDBJ databases">
        <title>Sequencing and annotation of the Blastocystis hominis genome.</title>
        <authorList>
            <person name="Wincker P."/>
        </authorList>
    </citation>
    <scope>NUCLEOTIDE SEQUENCE</scope>
    <source>
        <strain evidence="1">Singapore isolate B</strain>
    </source>
</reference>
<keyword evidence="2" id="KW-1185">Reference proteome</keyword>
<evidence type="ECO:0000313" key="2">
    <source>
        <dbReference type="Proteomes" id="UP000008312"/>
    </source>
</evidence>
<dbReference type="Proteomes" id="UP000008312">
    <property type="component" value="Unassembled WGS sequence"/>
</dbReference>